<organism evidence="1 2">
    <name type="scientific">Allacma fusca</name>
    <dbReference type="NCBI Taxonomy" id="39272"/>
    <lineage>
        <taxon>Eukaryota</taxon>
        <taxon>Metazoa</taxon>
        <taxon>Ecdysozoa</taxon>
        <taxon>Arthropoda</taxon>
        <taxon>Hexapoda</taxon>
        <taxon>Collembola</taxon>
        <taxon>Symphypleona</taxon>
        <taxon>Sminthuridae</taxon>
        <taxon>Allacma</taxon>
    </lineage>
</organism>
<sequence>MARIHSCFSEFWLVNHQYGLSEVATVKTSTPFPSKNFFNIQPTHDGQFLMRSTVKGGCIQFEGKHEKISFATCNETLTSQHWTAEFLYEEEKLHL</sequence>
<reference evidence="1" key="1">
    <citation type="submission" date="2021-06" db="EMBL/GenBank/DDBJ databases">
        <authorList>
            <person name="Hodson N. C."/>
            <person name="Mongue J. A."/>
            <person name="Jaron S. K."/>
        </authorList>
    </citation>
    <scope>NUCLEOTIDE SEQUENCE</scope>
</reference>
<accession>A0A8J2PYJ0</accession>
<protein>
    <submittedName>
        <fullName evidence="1">Uncharacterized protein</fullName>
    </submittedName>
</protein>
<gene>
    <name evidence="1" type="ORF">AFUS01_LOCUS42743</name>
</gene>
<dbReference type="Proteomes" id="UP000708208">
    <property type="component" value="Unassembled WGS sequence"/>
</dbReference>
<proteinExistence type="predicted"/>
<comment type="caution">
    <text evidence="1">The sequence shown here is derived from an EMBL/GenBank/DDBJ whole genome shotgun (WGS) entry which is preliminary data.</text>
</comment>
<keyword evidence="2" id="KW-1185">Reference proteome</keyword>
<name>A0A8J2PYJ0_9HEXA</name>
<evidence type="ECO:0000313" key="2">
    <source>
        <dbReference type="Proteomes" id="UP000708208"/>
    </source>
</evidence>
<evidence type="ECO:0000313" key="1">
    <source>
        <dbReference type="EMBL" id="CAG7833097.1"/>
    </source>
</evidence>
<dbReference type="EMBL" id="CAJVCH010568435">
    <property type="protein sequence ID" value="CAG7833097.1"/>
    <property type="molecule type" value="Genomic_DNA"/>
</dbReference>
<dbReference type="AlphaFoldDB" id="A0A8J2PYJ0"/>